<dbReference type="InterPro" id="IPR002654">
    <property type="entry name" value="Glyco_trans_25"/>
</dbReference>
<reference evidence="2" key="3">
    <citation type="submission" date="2019-09" db="EMBL/GenBank/DDBJ databases">
        <title>Co-occurence of chitin degradation, pigmentation and bioactivity in marine Pseudoalteromonas.</title>
        <authorList>
            <person name="Sonnenschein E.C."/>
            <person name="Bech P.K."/>
        </authorList>
    </citation>
    <scope>NUCLEOTIDE SEQUENCE</scope>
    <source>
        <strain evidence="2">S3790</strain>
        <strain evidence="3 4">S3895</strain>
    </source>
</reference>
<dbReference type="Proteomes" id="UP000307164">
    <property type="component" value="Unassembled WGS sequence"/>
</dbReference>
<dbReference type="OrthoDB" id="9816113at2"/>
<keyword evidence="2" id="KW-0808">Transferase</keyword>
<name>A0A5S3V949_9GAMM</name>
<reference evidence="4 5" key="1">
    <citation type="submission" date="2018-01" db="EMBL/GenBank/DDBJ databases">
        <authorList>
            <person name="Paulsen S."/>
            <person name="Gram L.K."/>
        </authorList>
    </citation>
    <scope>NUCLEOTIDE SEQUENCE [LARGE SCALE GENOMIC DNA]</scope>
    <source>
        <strain evidence="2 5">S3790</strain>
        <strain evidence="3 4">S3895</strain>
    </source>
</reference>
<dbReference type="CDD" id="cd06532">
    <property type="entry name" value="Glyco_transf_25"/>
    <property type="match status" value="1"/>
</dbReference>
<gene>
    <name evidence="2" type="ORF">CWC19_10440</name>
    <name evidence="3" type="ORF">CWC20_14945</name>
</gene>
<organism evidence="2 5">
    <name type="scientific">Pseudoalteromonas aurantia</name>
    <dbReference type="NCBI Taxonomy" id="43654"/>
    <lineage>
        <taxon>Bacteria</taxon>
        <taxon>Pseudomonadati</taxon>
        <taxon>Pseudomonadota</taxon>
        <taxon>Gammaproteobacteria</taxon>
        <taxon>Alteromonadales</taxon>
        <taxon>Pseudoalteromonadaceae</taxon>
        <taxon>Pseudoalteromonas</taxon>
    </lineage>
</organism>
<comment type="caution">
    <text evidence="2">The sequence shown here is derived from an EMBL/GenBank/DDBJ whole genome shotgun (WGS) entry which is preliminary data.</text>
</comment>
<evidence type="ECO:0000313" key="4">
    <source>
        <dbReference type="Proteomes" id="UP000307164"/>
    </source>
</evidence>
<feature type="domain" description="Glycosyl transferase family 25" evidence="1">
    <location>
        <begin position="7"/>
        <end position="183"/>
    </location>
</feature>
<dbReference type="RefSeq" id="WP_138591826.1">
    <property type="nucleotide sequence ID" value="NZ_PNBW01000078.1"/>
</dbReference>
<dbReference type="AlphaFoldDB" id="A0A5S3V949"/>
<accession>A0A5S3V949</accession>
<evidence type="ECO:0000313" key="3">
    <source>
        <dbReference type="EMBL" id="TMO72538.1"/>
    </source>
</evidence>
<dbReference type="EMBL" id="PNBX01000042">
    <property type="protein sequence ID" value="TMO68251.1"/>
    <property type="molecule type" value="Genomic_DNA"/>
</dbReference>
<reference evidence="5" key="2">
    <citation type="submission" date="2019-06" db="EMBL/GenBank/DDBJ databases">
        <title>Co-occurence of chitin degradation, pigmentation and bioactivity in marine Pseudoalteromonas.</title>
        <authorList>
            <person name="Sonnenschein E.C."/>
            <person name="Bech P.K."/>
        </authorList>
    </citation>
    <scope>NUCLEOTIDE SEQUENCE [LARGE SCALE GENOMIC DNA]</scope>
    <source>
        <strain evidence="5">S3790</strain>
    </source>
</reference>
<dbReference type="Proteomes" id="UP000307217">
    <property type="component" value="Unassembled WGS sequence"/>
</dbReference>
<dbReference type="GO" id="GO:0016740">
    <property type="term" value="F:transferase activity"/>
    <property type="evidence" value="ECO:0007669"/>
    <property type="project" value="UniProtKB-KW"/>
</dbReference>
<evidence type="ECO:0000313" key="2">
    <source>
        <dbReference type="EMBL" id="TMO68251.1"/>
    </source>
</evidence>
<proteinExistence type="predicted"/>
<dbReference type="EMBL" id="PNBW01000078">
    <property type="protein sequence ID" value="TMO72538.1"/>
    <property type="molecule type" value="Genomic_DNA"/>
</dbReference>
<protein>
    <submittedName>
        <fullName evidence="2">Glycosyl transferase family 25</fullName>
    </submittedName>
</protein>
<evidence type="ECO:0000259" key="1">
    <source>
        <dbReference type="Pfam" id="PF01755"/>
    </source>
</evidence>
<evidence type="ECO:0000313" key="5">
    <source>
        <dbReference type="Proteomes" id="UP000307217"/>
    </source>
</evidence>
<dbReference type="Pfam" id="PF01755">
    <property type="entry name" value="Glyco_transf_25"/>
    <property type="match status" value="1"/>
</dbReference>
<sequence length="257" mass="29755">MHDNIPAIFLINLDQSTQRLKACTDRLNSQNIPFERVSGVYGKSLTQEELTRHYSHTLNLKKYHRALSQGEIGCYLSHRKAWQTIVDRQLDYAIIIEDDFKIVGPLQDVFDSIAELNFDWQLIKLAAYENREKPISYKSKLNSHFDLVVHKKAMTGCCAQAISLEGAKQLLKATDKFARPVDTDIQHIWETNVPVYSMMPYYIEQAGEFESDIAKASSGTPVKKYFWKRKWQQFLEKRLNHTATRKAIEALKSKLNN</sequence>
<keyword evidence="4" id="KW-1185">Reference proteome</keyword>